<evidence type="ECO:0000256" key="7">
    <source>
        <dbReference type="ARBA" id="ARBA00022839"/>
    </source>
</evidence>
<gene>
    <name evidence="15" type="primary">recB</name>
    <name evidence="20" type="ORF">FY030_14850</name>
</gene>
<sequence>MTMRQFSITDPLPQGTVLLEASAGTGKTWTIAALVTRYVAEGVATLPEMLVVTFGRAASQELRARVREQLDAAERALADPPPEQERDELLTLLLAGDPDEVAARRTRLRAALSNLDAATIATTHQFCQQVLRSLGVAGTTDASATLVEDLDELLVEVVDDIYLRGFMKDEAAPLFSRGDALKIARRVIDDTHAELRPTIAERGSAPDRRVRFAKAVREEMDVRKRRLQVMHYNDLLSQLAEALKDEGSPARARMRARWRVVLVDEFQDTDPVQWQVLDRAFSGHAHAMVLIGDPKQAIYAFRGGDVVTYLQAAATAVDQRTLPRNYRSDAGVVDALGTLLGGAQLGDKQIAVHPVSAHRPATRLAGAPNTAPVRVRQVLLKDHLGGDSRMGAVRPFIARDLAQDVAALLASDATFDGRPVQARDIAVIAHKGKDLAEAQRALHALGIPAVSTGGSTVLHSQAAHDWLALLEAMVAPHRALLTRAAALTDLLGYAVPQLDTGGADLDDELAQRCRELAHVYARQDVAAVLELLTVAGLPARVLGRVGGERVLTDLRHVAQLLHEVGRRDQLGLVALLEWLRAGMTEDAPQSSGARTRRLDSDAAAVQLVTIHGSKGLQYPVVYLPSLTDRWVSDVPDIPLLHEEPPARTRCLDVGGAAGNPGWDASVRAHKDEDSGESLRLLYVALTRAQSQVVTWWAPCSNSANSALHRVLFGRAPGEGPVPDRVAVPRRDDQAGERLRQWAAEGAFVLEPADPAAEVPEVPVPPAPELRLATWTRQVDTGWRRTSYTALSTPQDEQLAGVGSEPEVVPREDEPDAVDPVVEGTPALPGLEAAVPGAEVPSPMAELPVGATFGSLVHGVLEDADPQADDLHAELLEHIREQKVLWPVDLGEGGEESLAEALVAVCDTPLGPLAGNATLRDIGRAGRLTELDFELPLGGGDLRRGAGGGPKQGRGSGGPGSGHGSGAPGAGERGSGEKGSGERGAGPGGTAYPPVVLGDLVPLLRAHLRPGDPVRGWADVLEGNPELGGQELRGYLTGSVDVVLRTGGRYLVVDYKTNWLGRPEQPLTAADYRPEKLDEAMGHSSYPLQALLYAVVAHRFLRWRLRGYDPARHLGGVLYLYLRGMCGPQTPVVDGHPCGVFSWRPPVELVTGVSDLLDGRRAAGAA</sequence>
<dbReference type="InterPro" id="IPR014017">
    <property type="entry name" value="DNA_helicase_UvrD-like_C"/>
</dbReference>
<dbReference type="GO" id="GO:0005524">
    <property type="term" value="F:ATP binding"/>
    <property type="evidence" value="ECO:0007669"/>
    <property type="project" value="UniProtKB-UniRule"/>
</dbReference>
<dbReference type="EMBL" id="CP044427">
    <property type="protein sequence ID" value="QFG69808.1"/>
    <property type="molecule type" value="Genomic_DNA"/>
</dbReference>
<dbReference type="OrthoDB" id="9810135at2"/>
<dbReference type="CDD" id="cd22352">
    <property type="entry name" value="RecB_C-like"/>
    <property type="match status" value="1"/>
</dbReference>
<feature type="region of interest" description="Nuclease activity, interacts with RecD and RecA" evidence="15">
    <location>
        <begin position="781"/>
        <end position="1165"/>
    </location>
</feature>
<evidence type="ECO:0000256" key="8">
    <source>
        <dbReference type="ARBA" id="ARBA00022840"/>
    </source>
</evidence>
<dbReference type="Pfam" id="PF13361">
    <property type="entry name" value="UvrD_C"/>
    <property type="match status" value="1"/>
</dbReference>
<evidence type="ECO:0000256" key="11">
    <source>
        <dbReference type="ARBA" id="ARBA00023204"/>
    </source>
</evidence>
<feature type="domain" description="UvrD-like helicase ATP-binding" evidence="18">
    <location>
        <begin position="1"/>
        <end position="329"/>
    </location>
</feature>
<dbReference type="InterPro" id="IPR004586">
    <property type="entry name" value="RecB"/>
</dbReference>
<dbReference type="Gene3D" id="1.10.486.10">
    <property type="entry name" value="PCRA, domain 4"/>
    <property type="match status" value="1"/>
</dbReference>
<keyword evidence="5 15" id="KW-0378">Hydrolase</keyword>
<dbReference type="GO" id="GO:0008854">
    <property type="term" value="F:exodeoxyribonuclease V activity"/>
    <property type="evidence" value="ECO:0007669"/>
    <property type="project" value="UniProtKB-EC"/>
</dbReference>
<dbReference type="GO" id="GO:0043138">
    <property type="term" value="F:3'-5' DNA helicase activity"/>
    <property type="evidence" value="ECO:0007669"/>
    <property type="project" value="UniProtKB-UniRule"/>
</dbReference>
<dbReference type="GO" id="GO:0016887">
    <property type="term" value="F:ATP hydrolysis activity"/>
    <property type="evidence" value="ECO:0007669"/>
    <property type="project" value="RHEA"/>
</dbReference>
<organism evidence="20 21">
    <name type="scientific">Ornithinimicrobium pratense</name>
    <dbReference type="NCBI Taxonomy" id="2593973"/>
    <lineage>
        <taxon>Bacteria</taxon>
        <taxon>Bacillati</taxon>
        <taxon>Actinomycetota</taxon>
        <taxon>Actinomycetes</taxon>
        <taxon>Micrococcales</taxon>
        <taxon>Ornithinimicrobiaceae</taxon>
        <taxon>Ornithinimicrobium</taxon>
    </lineage>
</organism>
<keyword evidence="21" id="KW-1185">Reference proteome</keyword>
<comment type="cofactor">
    <cofactor evidence="15">
        <name>Mg(2+)</name>
        <dbReference type="ChEBI" id="CHEBI:18420"/>
    </cofactor>
    <text evidence="15">Binds 1 Mg(2+) ion per subunit.</text>
</comment>
<comment type="domain">
    <text evidence="15">The N-terminal DNA-binding domain is a ssDNA-dependent ATPase and has ATP-dependent 3'-5' helicase function. This domain interacts with RecC.</text>
</comment>
<keyword evidence="12 15" id="KW-0413">Isomerase</keyword>
<dbReference type="InterPro" id="IPR014016">
    <property type="entry name" value="UvrD-like_ATP-bd"/>
</dbReference>
<dbReference type="Proteomes" id="UP000326546">
    <property type="component" value="Chromosome"/>
</dbReference>
<dbReference type="KEGG" id="serw:FY030_14850"/>
<dbReference type="PROSITE" id="PS51198">
    <property type="entry name" value="UVRD_HELICASE_ATP_BIND"/>
    <property type="match status" value="1"/>
</dbReference>
<evidence type="ECO:0000256" key="17">
    <source>
        <dbReference type="SAM" id="MobiDB-lite"/>
    </source>
</evidence>
<evidence type="ECO:0000256" key="4">
    <source>
        <dbReference type="ARBA" id="ARBA00022763"/>
    </source>
</evidence>
<dbReference type="GO" id="GO:0005829">
    <property type="term" value="C:cytosol"/>
    <property type="evidence" value="ECO:0007669"/>
    <property type="project" value="TreeGrafter"/>
</dbReference>
<protein>
    <recommendedName>
        <fullName evidence="15">RecBCD enzyme subunit RecB</fullName>
        <ecNumber evidence="15">3.1.11.5</ecNumber>
        <ecNumber evidence="15">5.6.2.4</ecNumber>
    </recommendedName>
    <alternativeName>
        <fullName evidence="15">DNA 3'-5' helicase subunit RecB</fullName>
    </alternativeName>
    <alternativeName>
        <fullName evidence="15">Exonuclease V subunit RecB</fullName>
        <shortName evidence="15">ExoV subunit RecB</shortName>
    </alternativeName>
    <alternativeName>
        <fullName evidence="15">Helicase/nuclease RecBCD subunit RecB</fullName>
    </alternativeName>
</protein>
<evidence type="ECO:0000256" key="2">
    <source>
        <dbReference type="ARBA" id="ARBA00022723"/>
    </source>
</evidence>
<dbReference type="Gene3D" id="3.90.320.10">
    <property type="match status" value="1"/>
</dbReference>
<keyword evidence="11 15" id="KW-0234">DNA repair</keyword>
<keyword evidence="2 15" id="KW-0479">Metal-binding</keyword>
<keyword evidence="9 15" id="KW-0460">Magnesium</keyword>
<dbReference type="PANTHER" id="PTHR11070">
    <property type="entry name" value="UVRD / RECB / PCRA DNA HELICASE FAMILY MEMBER"/>
    <property type="match status" value="1"/>
</dbReference>
<evidence type="ECO:0000256" key="9">
    <source>
        <dbReference type="ARBA" id="ARBA00022842"/>
    </source>
</evidence>
<evidence type="ECO:0000256" key="3">
    <source>
        <dbReference type="ARBA" id="ARBA00022741"/>
    </source>
</evidence>
<feature type="region of interest" description="DNA-binding and helicase activity, interacts with RecC" evidence="15">
    <location>
        <begin position="1"/>
        <end position="764"/>
    </location>
</feature>
<dbReference type="InterPro" id="IPR027417">
    <property type="entry name" value="P-loop_NTPase"/>
</dbReference>
<comment type="catalytic activity">
    <reaction evidence="14 15">
        <text>ATP + H2O = ADP + phosphate + H(+)</text>
        <dbReference type="Rhea" id="RHEA:13065"/>
        <dbReference type="ChEBI" id="CHEBI:15377"/>
        <dbReference type="ChEBI" id="CHEBI:15378"/>
        <dbReference type="ChEBI" id="CHEBI:30616"/>
        <dbReference type="ChEBI" id="CHEBI:43474"/>
        <dbReference type="ChEBI" id="CHEBI:456216"/>
        <dbReference type="EC" id="5.6.2.4"/>
    </reaction>
</comment>
<feature type="binding site" evidence="15">
    <location>
        <position position="1053"/>
    </location>
    <ligand>
        <name>Mg(2+)</name>
        <dbReference type="ChEBI" id="CHEBI:18420"/>
    </ligand>
</feature>
<dbReference type="GO" id="GO:0000724">
    <property type="term" value="P:double-strand break repair via homologous recombination"/>
    <property type="evidence" value="ECO:0007669"/>
    <property type="project" value="UniProtKB-UniRule"/>
</dbReference>
<keyword evidence="8 15" id="KW-0067">ATP-binding</keyword>
<dbReference type="InterPro" id="IPR011335">
    <property type="entry name" value="Restrct_endonuc-II-like"/>
</dbReference>
<evidence type="ECO:0000256" key="13">
    <source>
        <dbReference type="ARBA" id="ARBA00034617"/>
    </source>
</evidence>
<dbReference type="Pfam" id="PF00580">
    <property type="entry name" value="UvrD-helicase"/>
    <property type="match status" value="1"/>
</dbReference>
<evidence type="ECO:0000256" key="6">
    <source>
        <dbReference type="ARBA" id="ARBA00022806"/>
    </source>
</evidence>
<dbReference type="InterPro" id="IPR011604">
    <property type="entry name" value="PDDEXK-like_dom_sf"/>
</dbReference>
<proteinExistence type="inferred from homology"/>
<dbReference type="SUPFAM" id="SSF52540">
    <property type="entry name" value="P-loop containing nucleoside triphosphate hydrolases"/>
    <property type="match status" value="1"/>
</dbReference>
<keyword evidence="3 15" id="KW-0547">Nucleotide-binding</keyword>
<keyword evidence="4 15" id="KW-0227">DNA damage</keyword>
<evidence type="ECO:0000259" key="18">
    <source>
        <dbReference type="PROSITE" id="PS51198"/>
    </source>
</evidence>
<reference evidence="20 21" key="1">
    <citation type="submission" date="2019-09" db="EMBL/GenBank/DDBJ databases">
        <title>Serinicoccus pratensis sp. nov., isolated from meadow soil.</title>
        <authorList>
            <person name="Zhang W."/>
        </authorList>
    </citation>
    <scope>NUCLEOTIDE SEQUENCE [LARGE SCALE GENOMIC DNA]</scope>
    <source>
        <strain evidence="20 21">W204</strain>
    </source>
</reference>
<dbReference type="RefSeq" id="WP_158062302.1">
    <property type="nucleotide sequence ID" value="NZ_CP044427.1"/>
</dbReference>
<feature type="region of interest" description="Disordered" evidence="17">
    <location>
        <begin position="935"/>
        <end position="991"/>
    </location>
</feature>
<evidence type="ECO:0000256" key="16">
    <source>
        <dbReference type="PROSITE-ProRule" id="PRU00560"/>
    </source>
</evidence>
<keyword evidence="6 15" id="KW-0347">Helicase</keyword>
<evidence type="ECO:0000256" key="1">
    <source>
        <dbReference type="ARBA" id="ARBA00022722"/>
    </source>
</evidence>
<dbReference type="EC" id="3.1.11.5" evidence="15"/>
<comment type="catalytic activity">
    <reaction evidence="13 15">
        <text>Couples ATP hydrolysis with the unwinding of duplex DNA by translocating in the 3'-5' direction.</text>
        <dbReference type="EC" id="5.6.2.4"/>
    </reaction>
</comment>
<evidence type="ECO:0000256" key="15">
    <source>
        <dbReference type="HAMAP-Rule" id="MF_01485"/>
    </source>
</evidence>
<feature type="binding site" evidence="16">
    <location>
        <begin position="21"/>
        <end position="28"/>
    </location>
    <ligand>
        <name>ATP</name>
        <dbReference type="ChEBI" id="CHEBI:30616"/>
    </ligand>
</feature>
<dbReference type="GO" id="GO:0009338">
    <property type="term" value="C:exodeoxyribonuclease V complex"/>
    <property type="evidence" value="ECO:0007669"/>
    <property type="project" value="TreeGrafter"/>
</dbReference>
<dbReference type="EC" id="5.6.2.4" evidence="15"/>
<evidence type="ECO:0000256" key="5">
    <source>
        <dbReference type="ARBA" id="ARBA00022801"/>
    </source>
</evidence>
<accession>A0A5J6V7R9</accession>
<keyword evidence="7 15" id="KW-0269">Exonuclease</keyword>
<dbReference type="InterPro" id="IPR000212">
    <property type="entry name" value="DNA_helicase_UvrD/REP"/>
</dbReference>
<comment type="function">
    <text evidence="15">A helicase/nuclease that prepares dsDNA breaks (DSB) for recombinational DNA repair. Binds to DSBs and unwinds DNA via a highly rapid and processive ATP-dependent bidirectional helicase activity. Unwinds dsDNA until it encounters a Chi (crossover hotspot instigator) sequence from the 3' direction. Cuts ssDNA a few nucleotides 3' to the Chi site. The properties and activities of the enzyme are changed at Chi. The Chi-altered holoenzyme produces a long 3'-ssDNA overhang and facilitates RecA-binding to the ssDNA for homologous DNA recombination and repair. Holoenzyme degrades any linearized DNA that is unable to undergo homologous recombination. In the holoenzyme this subunit contributes ATPase, 3'-5' helicase, exonuclease activity and loads RecA onto ssDNA.</text>
</comment>
<feature type="binding site" evidence="15">
    <location>
        <position position="857"/>
    </location>
    <ligand>
        <name>Mg(2+)</name>
        <dbReference type="ChEBI" id="CHEBI:18420"/>
    </ligand>
</feature>
<feature type="domain" description="UvrD-like helicase C-terminal" evidence="19">
    <location>
        <begin position="359"/>
        <end position="615"/>
    </location>
</feature>
<feature type="binding site" evidence="15">
    <location>
        <position position="1040"/>
    </location>
    <ligand>
        <name>Mg(2+)</name>
        <dbReference type="ChEBI" id="CHEBI:18420"/>
    </ligand>
</feature>
<dbReference type="Gene3D" id="3.40.50.300">
    <property type="entry name" value="P-loop containing nucleotide triphosphate hydrolases"/>
    <property type="match status" value="2"/>
</dbReference>
<dbReference type="SUPFAM" id="SSF52980">
    <property type="entry name" value="Restriction endonuclease-like"/>
    <property type="match status" value="2"/>
</dbReference>
<evidence type="ECO:0000256" key="14">
    <source>
        <dbReference type="ARBA" id="ARBA00048988"/>
    </source>
</evidence>
<comment type="domain">
    <text evidence="15">The C-terminal domain has nuclease activity and interacts with RecD. It interacts with RecA, facilitating its loading onto ssDNA.</text>
</comment>
<evidence type="ECO:0000259" key="19">
    <source>
        <dbReference type="PROSITE" id="PS51217"/>
    </source>
</evidence>
<dbReference type="GO" id="GO:0000287">
    <property type="term" value="F:magnesium ion binding"/>
    <property type="evidence" value="ECO:0007669"/>
    <property type="project" value="UniProtKB-UniRule"/>
</dbReference>
<comment type="catalytic activity">
    <reaction evidence="15">
        <text>Exonucleolytic cleavage (in the presence of ATP) in either 5'- to 3'- or 3'- to 5'-direction to yield 5'-phosphooligonucleotides.</text>
        <dbReference type="EC" id="3.1.11.5"/>
    </reaction>
</comment>
<evidence type="ECO:0000313" key="21">
    <source>
        <dbReference type="Proteomes" id="UP000326546"/>
    </source>
</evidence>
<evidence type="ECO:0000256" key="12">
    <source>
        <dbReference type="ARBA" id="ARBA00023235"/>
    </source>
</evidence>
<feature type="compositionally biased region" description="Gly residues" evidence="17">
    <location>
        <begin position="936"/>
        <end position="972"/>
    </location>
</feature>
<feature type="active site" description="For nuclease activity" evidence="15">
    <location>
        <position position="1053"/>
    </location>
</feature>
<comment type="similarity">
    <text evidence="15">Belongs to the helicase family. UvrD subfamily.</text>
</comment>
<evidence type="ECO:0000256" key="10">
    <source>
        <dbReference type="ARBA" id="ARBA00023125"/>
    </source>
</evidence>
<comment type="subunit">
    <text evidence="15">Heterotrimer of RecB, RecC and RecD. All subunits contribute to DNA-binding. Interacts with RecA.</text>
</comment>
<dbReference type="AlphaFoldDB" id="A0A5J6V7R9"/>
<feature type="region of interest" description="Disordered" evidence="17">
    <location>
        <begin position="791"/>
        <end position="817"/>
    </location>
</feature>
<dbReference type="PROSITE" id="PS51217">
    <property type="entry name" value="UVRD_HELICASE_CTER"/>
    <property type="match status" value="1"/>
</dbReference>
<dbReference type="HAMAP" id="MF_01485">
    <property type="entry name" value="RecB"/>
    <property type="match status" value="1"/>
</dbReference>
<keyword evidence="10 15" id="KW-0238">DNA-binding</keyword>
<comment type="miscellaneous">
    <text evidence="15">In the RecBCD complex, RecB has a slow 3'-5' helicase, an exonuclease activity and loads RecA onto ssDNA, RecD has a fast 5'-3' helicase activity, while RecC stimulates the ATPase and processivity of the RecB helicase and contributes to recognition of the Chi site.</text>
</comment>
<name>A0A5J6V7R9_9MICO</name>
<dbReference type="GO" id="GO:0003677">
    <property type="term" value="F:DNA binding"/>
    <property type="evidence" value="ECO:0007669"/>
    <property type="project" value="UniProtKB-UniRule"/>
</dbReference>
<dbReference type="PANTHER" id="PTHR11070:SF23">
    <property type="entry name" value="RECBCD ENZYME SUBUNIT RECB"/>
    <property type="match status" value="1"/>
</dbReference>
<keyword evidence="1 15" id="KW-0540">Nuclease</keyword>
<evidence type="ECO:0000313" key="20">
    <source>
        <dbReference type="EMBL" id="QFG69808.1"/>
    </source>
</evidence>